<evidence type="ECO:0000313" key="1">
    <source>
        <dbReference type="EMBL" id="MPC10963.1"/>
    </source>
</evidence>
<accession>A0A5B7CU11</accession>
<dbReference type="AlphaFoldDB" id="A0A5B7CU11"/>
<proteinExistence type="predicted"/>
<evidence type="ECO:0000313" key="2">
    <source>
        <dbReference type="Proteomes" id="UP000324222"/>
    </source>
</evidence>
<reference evidence="1 2" key="1">
    <citation type="submission" date="2019-05" db="EMBL/GenBank/DDBJ databases">
        <title>Another draft genome of Portunus trituberculatus and its Hox gene families provides insights of decapod evolution.</title>
        <authorList>
            <person name="Jeong J.-H."/>
            <person name="Song I."/>
            <person name="Kim S."/>
            <person name="Choi T."/>
            <person name="Kim D."/>
            <person name="Ryu S."/>
            <person name="Kim W."/>
        </authorList>
    </citation>
    <scope>NUCLEOTIDE SEQUENCE [LARGE SCALE GENOMIC DNA]</scope>
    <source>
        <tissue evidence="1">Muscle</tissue>
    </source>
</reference>
<name>A0A5B7CU11_PORTR</name>
<keyword evidence="2" id="KW-1185">Reference proteome</keyword>
<sequence length="98" mass="9956">MSGQVMSTGVLLGPGSARCLPQILGTPASEPGVATFSRTLLGQLQPPTIAAAGVISSTRGRWGAAGVIFTAPSGVLSKWARFGGQVRWHSHTSSSSPP</sequence>
<comment type="caution">
    <text evidence="1">The sequence shown here is derived from an EMBL/GenBank/DDBJ whole genome shotgun (WGS) entry which is preliminary data.</text>
</comment>
<dbReference type="Proteomes" id="UP000324222">
    <property type="component" value="Unassembled WGS sequence"/>
</dbReference>
<dbReference type="EMBL" id="VSRR010000138">
    <property type="protein sequence ID" value="MPC10963.1"/>
    <property type="molecule type" value="Genomic_DNA"/>
</dbReference>
<organism evidence="1 2">
    <name type="scientific">Portunus trituberculatus</name>
    <name type="common">Swimming crab</name>
    <name type="synonym">Neptunus trituberculatus</name>
    <dbReference type="NCBI Taxonomy" id="210409"/>
    <lineage>
        <taxon>Eukaryota</taxon>
        <taxon>Metazoa</taxon>
        <taxon>Ecdysozoa</taxon>
        <taxon>Arthropoda</taxon>
        <taxon>Crustacea</taxon>
        <taxon>Multicrustacea</taxon>
        <taxon>Malacostraca</taxon>
        <taxon>Eumalacostraca</taxon>
        <taxon>Eucarida</taxon>
        <taxon>Decapoda</taxon>
        <taxon>Pleocyemata</taxon>
        <taxon>Brachyura</taxon>
        <taxon>Eubrachyura</taxon>
        <taxon>Portunoidea</taxon>
        <taxon>Portunidae</taxon>
        <taxon>Portuninae</taxon>
        <taxon>Portunus</taxon>
    </lineage>
</organism>
<gene>
    <name evidence="1" type="ORF">E2C01_003610</name>
</gene>
<protein>
    <submittedName>
        <fullName evidence="1">Uncharacterized protein</fullName>
    </submittedName>
</protein>